<evidence type="ECO:0000256" key="1">
    <source>
        <dbReference type="SAM" id="Phobius"/>
    </source>
</evidence>
<feature type="transmembrane region" description="Helical" evidence="1">
    <location>
        <begin position="26"/>
        <end position="43"/>
    </location>
</feature>
<sequence>MYGIEYTKVVPTKPSYEDFMTLTSRGLSAIAIALLFYSTALLAQDQYDSQTLKVKLRFGKGVLQAINEPFVGVTRNGQVERGLFEIRANGVSTAPLVEAASAFLNSLSAEQRIQSVFSVEDPEWRHWSNVDNGIFVRRGVSLKEMSHAQRDAAMMLMHASLSARGFELSRDIMKTD</sequence>
<reference evidence="2" key="1">
    <citation type="journal article" date="2014" name="Front. Microbiol.">
        <title>High frequency of phylogenetically diverse reductive dehalogenase-homologous genes in deep subseafloor sedimentary metagenomes.</title>
        <authorList>
            <person name="Kawai M."/>
            <person name="Futagami T."/>
            <person name="Toyoda A."/>
            <person name="Takaki Y."/>
            <person name="Nishi S."/>
            <person name="Hori S."/>
            <person name="Arai W."/>
            <person name="Tsubouchi T."/>
            <person name="Morono Y."/>
            <person name="Uchiyama I."/>
            <person name="Ito T."/>
            <person name="Fujiyama A."/>
            <person name="Inagaki F."/>
            <person name="Takami H."/>
        </authorList>
    </citation>
    <scope>NUCLEOTIDE SEQUENCE</scope>
    <source>
        <strain evidence="2">Expedition CK06-06</strain>
    </source>
</reference>
<dbReference type="PANTHER" id="PTHR37489">
    <property type="entry name" value="DUF3500 DOMAIN-CONTAINING PROTEIN"/>
    <property type="match status" value="1"/>
</dbReference>
<accession>X1FAH3</accession>
<dbReference type="Pfam" id="PF12006">
    <property type="entry name" value="DUF3500"/>
    <property type="match status" value="1"/>
</dbReference>
<keyword evidence="1" id="KW-1133">Transmembrane helix</keyword>
<dbReference type="AlphaFoldDB" id="X1FAH3"/>
<evidence type="ECO:0000313" key="2">
    <source>
        <dbReference type="EMBL" id="GAH17763.1"/>
    </source>
</evidence>
<feature type="non-terminal residue" evidence="2">
    <location>
        <position position="176"/>
    </location>
</feature>
<name>X1FAH3_9ZZZZ</name>
<dbReference type="InterPro" id="IPR021889">
    <property type="entry name" value="DUF3500"/>
</dbReference>
<comment type="caution">
    <text evidence="2">The sequence shown here is derived from an EMBL/GenBank/DDBJ whole genome shotgun (WGS) entry which is preliminary data.</text>
</comment>
<gene>
    <name evidence="2" type="ORF">S01H4_53288</name>
</gene>
<dbReference type="PANTHER" id="PTHR37489:SF1">
    <property type="entry name" value="DUF3500 DOMAIN-CONTAINING PROTEIN"/>
    <property type="match status" value="1"/>
</dbReference>
<proteinExistence type="predicted"/>
<organism evidence="2">
    <name type="scientific">marine sediment metagenome</name>
    <dbReference type="NCBI Taxonomy" id="412755"/>
    <lineage>
        <taxon>unclassified sequences</taxon>
        <taxon>metagenomes</taxon>
        <taxon>ecological metagenomes</taxon>
    </lineage>
</organism>
<keyword evidence="1" id="KW-0812">Transmembrane</keyword>
<protein>
    <submittedName>
        <fullName evidence="2">Uncharacterized protein</fullName>
    </submittedName>
</protein>
<dbReference type="EMBL" id="BART01030542">
    <property type="protein sequence ID" value="GAH17763.1"/>
    <property type="molecule type" value="Genomic_DNA"/>
</dbReference>
<keyword evidence="1" id="KW-0472">Membrane</keyword>